<reference evidence="2 3" key="1">
    <citation type="submission" date="2018-11" db="EMBL/GenBank/DDBJ databases">
        <title>Genome sequence of Apiotrichum porosum DSM 27194.</title>
        <authorList>
            <person name="Aliyu H."/>
            <person name="Gorte O."/>
            <person name="Ochsenreither K."/>
        </authorList>
    </citation>
    <scope>NUCLEOTIDE SEQUENCE [LARGE SCALE GENOMIC DNA]</scope>
    <source>
        <strain evidence="2 3">DSM 27194</strain>
    </source>
</reference>
<sequence length="749" mass="80266">MLTKLGPAGDVNLAVDLAASAGVSTVLNASPARDDAVLQLEWMGRTTMTPPCKPFRQTGLEDSVGCAIAIEKTPDLRFSRLGLSPDEVEALKGHLAVAPNDWRKTTVAPSIRSVTPTMVHQPWFENVMEHYLQVEAVSVEVWVPEHPSGSRSLALPGSPTTASGRLMRGLRRSAFQIDKISALTATFLVLHLHDNRDAMLRVFNFRPEIIAWDICHSLDLALFIGEDRAQQLLQALFDQFHGLQRCELESLRAACFLLVAVARSREGPSSSTRRLSDHSSRLSMHLSRTVKFMPQGYTEDVNLHGVRCGLAYAAVVALNHQKQVDTTSKHRDAQANSGATAAMAGAAALAAPVGPLAVSRAAEATTNRLASPWLRGLEKRQETHSEAVKAVSQLFNAKVLGDVVNSGQPQHVLEAGIPPLSPQEVYQFRKTAASVLKRVIPPSVTLEIDDIPEPPKESLWTRVWSQSPPFAPLPRQITSHSDPGQRSTTGSDSDRTPPRVRTDTIDRLPGTFTPDEPMSVDSSPQSIHAQLASLPVESPDVMTAVSDLELANTRGGYDRSYSKSPPVWRKPRTYSGGSGSSGKRLTAFGMTKSPSASSTKSLMNGLGRGASPSPPPAVSASTPGTPRRFSERLRARMQWSSKSPPSGSTAAPNMSGESSDGSNTAPSPAHLPPSLEETQQNVPPAESDGALHPSLHVFDDGTTAFSHSRVAAGMFPSLIASSTESSAGTLEAQLSSFPSTSTESPRFGC</sequence>
<feature type="compositionally biased region" description="Polar residues" evidence="1">
    <location>
        <begin position="476"/>
        <end position="491"/>
    </location>
</feature>
<organism evidence="2 3">
    <name type="scientific">Apiotrichum porosum</name>
    <dbReference type="NCBI Taxonomy" id="105984"/>
    <lineage>
        <taxon>Eukaryota</taxon>
        <taxon>Fungi</taxon>
        <taxon>Dikarya</taxon>
        <taxon>Basidiomycota</taxon>
        <taxon>Agaricomycotina</taxon>
        <taxon>Tremellomycetes</taxon>
        <taxon>Trichosporonales</taxon>
        <taxon>Trichosporonaceae</taxon>
        <taxon>Apiotrichum</taxon>
    </lineage>
</organism>
<dbReference type="AlphaFoldDB" id="A0A427Y5J5"/>
<dbReference type="GeneID" id="39589155"/>
<evidence type="ECO:0000313" key="3">
    <source>
        <dbReference type="Proteomes" id="UP000279236"/>
    </source>
</evidence>
<proteinExistence type="predicted"/>
<feature type="compositionally biased region" description="Basic and acidic residues" evidence="1">
    <location>
        <begin position="492"/>
        <end position="506"/>
    </location>
</feature>
<accession>A0A427Y5J5</accession>
<feature type="region of interest" description="Disordered" evidence="1">
    <location>
        <begin position="470"/>
        <end position="526"/>
    </location>
</feature>
<gene>
    <name evidence="2" type="ORF">EHS24_004612</name>
</gene>
<keyword evidence="3" id="KW-1185">Reference proteome</keyword>
<evidence type="ECO:0000256" key="1">
    <source>
        <dbReference type="SAM" id="MobiDB-lite"/>
    </source>
</evidence>
<feature type="compositionally biased region" description="Polar residues" evidence="1">
    <location>
        <begin position="592"/>
        <end position="602"/>
    </location>
</feature>
<dbReference type="EMBL" id="RSCE01000002">
    <property type="protein sequence ID" value="RSH86363.1"/>
    <property type="molecule type" value="Genomic_DNA"/>
</dbReference>
<dbReference type="RefSeq" id="XP_028479148.1">
    <property type="nucleotide sequence ID" value="XM_028620176.1"/>
</dbReference>
<feature type="region of interest" description="Disordered" evidence="1">
    <location>
        <begin position="723"/>
        <end position="749"/>
    </location>
</feature>
<protein>
    <submittedName>
        <fullName evidence="2">Uncharacterized protein</fullName>
    </submittedName>
</protein>
<name>A0A427Y5J5_9TREE</name>
<evidence type="ECO:0000313" key="2">
    <source>
        <dbReference type="EMBL" id="RSH86363.1"/>
    </source>
</evidence>
<comment type="caution">
    <text evidence="2">The sequence shown here is derived from an EMBL/GenBank/DDBJ whole genome shotgun (WGS) entry which is preliminary data.</text>
</comment>
<feature type="compositionally biased region" description="Polar residues" evidence="1">
    <location>
        <begin position="638"/>
        <end position="666"/>
    </location>
</feature>
<dbReference type="Proteomes" id="UP000279236">
    <property type="component" value="Unassembled WGS sequence"/>
</dbReference>
<feature type="region of interest" description="Disordered" evidence="1">
    <location>
        <begin position="554"/>
        <end position="695"/>
    </location>
</feature>